<evidence type="ECO:0000313" key="2">
    <source>
        <dbReference type="EMBL" id="CAG8551960.1"/>
    </source>
</evidence>
<sequence>MTFFYKKSSFIVFLIFTFLIVTTSGVSNEVLYPEKVKPPNAVPIAKLPSEKKEKNDHKNKEPVKVDPIINEYMTKK</sequence>
<dbReference type="Proteomes" id="UP000789508">
    <property type="component" value="Unassembled WGS sequence"/>
</dbReference>
<feature type="signal peptide" evidence="1">
    <location>
        <begin position="1"/>
        <end position="25"/>
    </location>
</feature>
<comment type="caution">
    <text evidence="2">The sequence shown here is derived from an EMBL/GenBank/DDBJ whole genome shotgun (WGS) entry which is preliminary data.</text>
</comment>
<keyword evidence="3" id="KW-1185">Reference proteome</keyword>
<proteinExistence type="predicted"/>
<gene>
    <name evidence="2" type="ORF">ALEPTO_LOCUS5919</name>
</gene>
<reference evidence="2" key="1">
    <citation type="submission" date="2021-06" db="EMBL/GenBank/DDBJ databases">
        <authorList>
            <person name="Kallberg Y."/>
            <person name="Tangrot J."/>
            <person name="Rosling A."/>
        </authorList>
    </citation>
    <scope>NUCLEOTIDE SEQUENCE</scope>
    <source>
        <strain evidence="2">FL130A</strain>
    </source>
</reference>
<feature type="chain" id="PRO_5040346543" evidence="1">
    <location>
        <begin position="26"/>
        <end position="76"/>
    </location>
</feature>
<organism evidence="2 3">
    <name type="scientific">Ambispora leptoticha</name>
    <dbReference type="NCBI Taxonomy" id="144679"/>
    <lineage>
        <taxon>Eukaryota</taxon>
        <taxon>Fungi</taxon>
        <taxon>Fungi incertae sedis</taxon>
        <taxon>Mucoromycota</taxon>
        <taxon>Glomeromycotina</taxon>
        <taxon>Glomeromycetes</taxon>
        <taxon>Archaeosporales</taxon>
        <taxon>Ambisporaceae</taxon>
        <taxon>Ambispora</taxon>
    </lineage>
</organism>
<dbReference type="EMBL" id="CAJVPS010001839">
    <property type="protein sequence ID" value="CAG8551960.1"/>
    <property type="molecule type" value="Genomic_DNA"/>
</dbReference>
<keyword evidence="1" id="KW-0732">Signal</keyword>
<name>A0A9N9B5K1_9GLOM</name>
<accession>A0A9N9B5K1</accession>
<evidence type="ECO:0000256" key="1">
    <source>
        <dbReference type="SAM" id="SignalP"/>
    </source>
</evidence>
<protein>
    <submittedName>
        <fullName evidence="2">8775_t:CDS:1</fullName>
    </submittedName>
</protein>
<evidence type="ECO:0000313" key="3">
    <source>
        <dbReference type="Proteomes" id="UP000789508"/>
    </source>
</evidence>
<dbReference type="AlphaFoldDB" id="A0A9N9B5K1"/>